<accession>A0ABN3HSN9</accession>
<dbReference type="Gene3D" id="3.40.50.1820">
    <property type="entry name" value="alpha/beta hydrolase"/>
    <property type="match status" value="1"/>
</dbReference>
<name>A0ABN3HSN9_9ACTN</name>
<evidence type="ECO:0000259" key="1">
    <source>
        <dbReference type="Pfam" id="PF00561"/>
    </source>
</evidence>
<dbReference type="Proteomes" id="UP001499986">
    <property type="component" value="Unassembled WGS sequence"/>
</dbReference>
<dbReference type="SUPFAM" id="SSF53474">
    <property type="entry name" value="alpha/beta-Hydrolases"/>
    <property type="match status" value="1"/>
</dbReference>
<keyword evidence="3" id="KW-1185">Reference proteome</keyword>
<dbReference type="InterPro" id="IPR029058">
    <property type="entry name" value="AB_hydrolase_fold"/>
</dbReference>
<comment type="caution">
    <text evidence="2">The sequence shown here is derived from an EMBL/GenBank/DDBJ whole genome shotgun (WGS) entry which is preliminary data.</text>
</comment>
<reference evidence="2 3" key="1">
    <citation type="journal article" date="2019" name="Int. J. Syst. Evol. Microbiol.">
        <title>The Global Catalogue of Microorganisms (GCM) 10K type strain sequencing project: providing services to taxonomists for standard genome sequencing and annotation.</title>
        <authorList>
            <consortium name="The Broad Institute Genomics Platform"/>
            <consortium name="The Broad Institute Genome Sequencing Center for Infectious Disease"/>
            <person name="Wu L."/>
            <person name="Ma J."/>
        </authorList>
    </citation>
    <scope>NUCLEOTIDE SEQUENCE [LARGE SCALE GENOMIC DNA]</scope>
    <source>
        <strain evidence="2 3">JCM 4358</strain>
    </source>
</reference>
<evidence type="ECO:0000313" key="2">
    <source>
        <dbReference type="EMBL" id="GAA2386894.1"/>
    </source>
</evidence>
<sequence>MLLVHGWGGDGRERSPHAEALAGHFPVIVPHLPGHGCSEVRDEGNTPAGMADDLAALLDTLGPAGAIALDSAESTAP</sequence>
<organism evidence="2 3">
    <name type="scientific">Streptomyces coeruleofuscus</name>
    <dbReference type="NCBI Taxonomy" id="66879"/>
    <lineage>
        <taxon>Bacteria</taxon>
        <taxon>Bacillati</taxon>
        <taxon>Actinomycetota</taxon>
        <taxon>Actinomycetes</taxon>
        <taxon>Kitasatosporales</taxon>
        <taxon>Streptomycetaceae</taxon>
        <taxon>Streptomyces</taxon>
    </lineage>
</organism>
<feature type="domain" description="AB hydrolase-1" evidence="1">
    <location>
        <begin position="1"/>
        <end position="64"/>
    </location>
</feature>
<dbReference type="Pfam" id="PF00561">
    <property type="entry name" value="Abhydrolase_1"/>
    <property type="match status" value="1"/>
</dbReference>
<dbReference type="InterPro" id="IPR000073">
    <property type="entry name" value="AB_hydrolase_1"/>
</dbReference>
<proteinExistence type="predicted"/>
<dbReference type="RefSeq" id="WP_346137734.1">
    <property type="nucleotide sequence ID" value="NZ_BAAASE010000001.1"/>
</dbReference>
<gene>
    <name evidence="2" type="ORF">GCM10010255_12940</name>
</gene>
<dbReference type="EMBL" id="BAAASE010000001">
    <property type="protein sequence ID" value="GAA2386894.1"/>
    <property type="molecule type" value="Genomic_DNA"/>
</dbReference>
<protein>
    <recommendedName>
        <fullName evidence="1">AB hydrolase-1 domain-containing protein</fullName>
    </recommendedName>
</protein>
<evidence type="ECO:0000313" key="3">
    <source>
        <dbReference type="Proteomes" id="UP001499986"/>
    </source>
</evidence>